<evidence type="ECO:0000313" key="2">
    <source>
        <dbReference type="Proteomes" id="UP001177021"/>
    </source>
</evidence>
<accession>A0ACB0JUE3</accession>
<proteinExistence type="predicted"/>
<organism evidence="1 2">
    <name type="scientific">Trifolium pratense</name>
    <name type="common">Red clover</name>
    <dbReference type="NCBI Taxonomy" id="57577"/>
    <lineage>
        <taxon>Eukaryota</taxon>
        <taxon>Viridiplantae</taxon>
        <taxon>Streptophyta</taxon>
        <taxon>Embryophyta</taxon>
        <taxon>Tracheophyta</taxon>
        <taxon>Spermatophyta</taxon>
        <taxon>Magnoliopsida</taxon>
        <taxon>eudicotyledons</taxon>
        <taxon>Gunneridae</taxon>
        <taxon>Pentapetalae</taxon>
        <taxon>rosids</taxon>
        <taxon>fabids</taxon>
        <taxon>Fabales</taxon>
        <taxon>Fabaceae</taxon>
        <taxon>Papilionoideae</taxon>
        <taxon>50 kb inversion clade</taxon>
        <taxon>NPAAA clade</taxon>
        <taxon>Hologalegina</taxon>
        <taxon>IRL clade</taxon>
        <taxon>Trifolieae</taxon>
        <taxon>Trifolium</taxon>
    </lineage>
</organism>
<reference evidence="1" key="1">
    <citation type="submission" date="2023-10" db="EMBL/GenBank/DDBJ databases">
        <authorList>
            <person name="Rodriguez Cubillos JULIANA M."/>
            <person name="De Vega J."/>
        </authorList>
    </citation>
    <scope>NUCLEOTIDE SEQUENCE</scope>
</reference>
<comment type="caution">
    <text evidence="1">The sequence shown here is derived from an EMBL/GenBank/DDBJ whole genome shotgun (WGS) entry which is preliminary data.</text>
</comment>
<sequence>MTHHEMPFKLFVQLVVVYVVARIRGRDGIIRRSEDIRHEEFLRRQAEEQQQEEELVPEVQPVVQPVVWPGGPIDTSLLTRYHEHVARHVWFGEERHGPRIELKIASLGGKLAEWVPNQHPRYVEGWMTASGLRSLERTSLNKVDPNLISAFVERWHPETSSFHMSFGEMTITLDDVACLLHIPIRGDFYTPSSFTEEEAAALTAELLGVSLQCAARETRKQRGGYFSQQWLFDNYIRQCEVENYDCAARSYLLLLIGCTICTDKSFTRVDAKYLPMFRVLSTCSRFAWGAIALVELYDTLNDASIFTTKGLAGYATLLQCWIHEYFPTLGRRAESGIDCDIPGASLPRARRWRYRQGNVKLPAYRPVLDALTPDDVIWRPFQDHRAAFPFDLVSMYSGYLRGCTVVRYLPERCIRQFGYVQYIPPPPPPAPAIDVIDSDWIGYDIAVDRIVQPTRPATYAAEAATDYLPWYYMVSHPIVCCPVDGPHGAQPVPQYMAPQDDPMEADAPAPAEDDLQRERRWRGMIGSALERFVSHLNIDRDEEGFEDLFLALDVARGEHP</sequence>
<dbReference type="EMBL" id="CASHSV030000109">
    <property type="protein sequence ID" value="CAJ2647188.1"/>
    <property type="molecule type" value="Genomic_DNA"/>
</dbReference>
<protein>
    <submittedName>
        <fullName evidence="1">Uncharacterized protein</fullName>
    </submittedName>
</protein>
<name>A0ACB0JUE3_TRIPR</name>
<dbReference type="Proteomes" id="UP001177021">
    <property type="component" value="Unassembled WGS sequence"/>
</dbReference>
<gene>
    <name evidence="1" type="ORF">MILVUS5_LOCUS15760</name>
</gene>
<evidence type="ECO:0000313" key="1">
    <source>
        <dbReference type="EMBL" id="CAJ2647188.1"/>
    </source>
</evidence>
<keyword evidence="2" id="KW-1185">Reference proteome</keyword>